<dbReference type="EMBL" id="JAOPGA020001403">
    <property type="protein sequence ID" value="KAL0488078.1"/>
    <property type="molecule type" value="Genomic_DNA"/>
</dbReference>
<dbReference type="PROSITE" id="PS00022">
    <property type="entry name" value="EGF_1"/>
    <property type="match status" value="3"/>
</dbReference>
<dbReference type="PANTHER" id="PTHR22870:SF408">
    <property type="entry name" value="OS09G0560450 PROTEIN"/>
    <property type="match status" value="1"/>
</dbReference>
<dbReference type="InterPro" id="IPR000742">
    <property type="entry name" value="EGF"/>
</dbReference>
<organism evidence="6 7">
    <name type="scientific">Acrasis kona</name>
    <dbReference type="NCBI Taxonomy" id="1008807"/>
    <lineage>
        <taxon>Eukaryota</taxon>
        <taxon>Discoba</taxon>
        <taxon>Heterolobosea</taxon>
        <taxon>Tetramitia</taxon>
        <taxon>Eutetramitia</taxon>
        <taxon>Acrasidae</taxon>
        <taxon>Acrasis</taxon>
    </lineage>
</organism>
<dbReference type="InterPro" id="IPR051210">
    <property type="entry name" value="Ub_ligase/GEF_domain"/>
</dbReference>
<feature type="repeat" description="RCC1" evidence="4">
    <location>
        <begin position="354"/>
        <end position="405"/>
    </location>
</feature>
<dbReference type="PROSITE" id="PS50026">
    <property type="entry name" value="EGF_3"/>
    <property type="match status" value="3"/>
</dbReference>
<dbReference type="PROSITE" id="PS00626">
    <property type="entry name" value="RCC1_2"/>
    <property type="match status" value="1"/>
</dbReference>
<feature type="domain" description="EGF-like" evidence="5">
    <location>
        <begin position="1148"/>
        <end position="1187"/>
    </location>
</feature>
<accession>A0AAW2ZGE8</accession>
<dbReference type="SUPFAM" id="SSF50985">
    <property type="entry name" value="RCC1/BLIP-II"/>
    <property type="match status" value="1"/>
</dbReference>
<dbReference type="Gene3D" id="2.10.25.10">
    <property type="entry name" value="Laminin"/>
    <property type="match status" value="3"/>
</dbReference>
<evidence type="ECO:0000256" key="1">
    <source>
        <dbReference type="ARBA" id="ARBA00022737"/>
    </source>
</evidence>
<sequence length="1244" mass="132614">MNFNQLNISGKPFVNIVDTNSVLVGKTIRKLSKYGELTGDGPYASVPLTLNVSALSSYNIANVFAGYYSTFIVTSDYKLFATGYNGFSNLAVGSSLVGRLIKNFVFVTSTSSRIVSMGFSRYHTVAVTESGEYFVWGWNTMNTFGLVAPPTVTVSSVNANTVVSNPSGKKIVAASSGWRSSSLLASDGTVYTIGANDNGALGANDTNTLTRLSPSSPLSLPFSVNRVHSGYARTIVLGDSTNTNNIVGWGQNEVYGALGSGQSLTNEFVPVSLATGAINGVSINHVSLGGLFTIVLDTNGNVYGAGYGYQNMLGNAVFTDTTVYSSYIPINVGNKTIKAISSGLRHTVALATDNTLWAWGNGDYGQTGTGSYTTGIVPTQITTPTTDNIASITTGHYHTCYLTAGGVLYCWGRNDFCQIGGTLNVNKNSPGSPVSNGATFYNNYNRAQPSMVSVAKIAAGGSRTGFITESNRAYMFGMHMGLLLGDRISNSIRHSCLPVEIFGMNYTSTTNVAPSPLTRISPGYVNTLITMDYQNCYGIPSHDVNVCGGRGLCVGLDTCVCYSNDTYSDNNNQSIDLKIYGNIASSDYPLVSTDTKIYNEVSSTIGGKWASVDGISYNFTLATTTSVMFNVKILRRSSTCFPSTRNLTMTYRLELDGVDIGTCNTGSFTHVNLHRTIYFSAIANVSAGNHSAVLTVFLPNDQVPSGCYEMITKLSLTSPNVIRDREIVVQQFNPSRTAYARIYTPLIIGANYNCTSVDPSTCYSVNFNASSTTWSALPGGDLTTNYTVTDAGGSLYITADLTRINCDVDTNINFRIAVDNVTVAEANSLECFHEYAMLSWVGVAKNLAVGNHVISVQYRTQPGKTIIIKADTDAGSDRRLSVVYFPGGANVNQLIQQSNSNITESVTPAVVPTRYVPTIDTQRTQNLPTEASYNFTLQQQSDVYAFVYLTQVATNYPSDVSSANNFVIYRLTLDSVPVSAVPSMKPDYGTGRYVSTVTLTGHLQNLTAGLHTLRVQISHFGANTRFIESYPPSPASNQDQSLPKQQRQFTVIIYPRSTNTTGYFGPTCGQMSCYGQLENSNSVCNNKNGTCVGYNSCVCNANYTGSQCEIPICYGIQANKASVCSGNGTCVAANKCVCTSNYAGSQCQYPICSGKSSNDASVCSGHGVCSAPSSCICDAGYYGNNCQFPSCGGIVSTNATVCSGRGICTGLNTCNCSAGYTGNNCEYILCGGVSSQLSIVCSSH</sequence>
<proteinExistence type="predicted"/>
<evidence type="ECO:0000259" key="5">
    <source>
        <dbReference type="PROSITE" id="PS50026"/>
    </source>
</evidence>
<dbReference type="PROSITE" id="PS50012">
    <property type="entry name" value="RCC1_3"/>
    <property type="match status" value="5"/>
</dbReference>
<evidence type="ECO:0000256" key="4">
    <source>
        <dbReference type="PROSITE-ProRule" id="PRU00235"/>
    </source>
</evidence>
<dbReference type="PANTHER" id="PTHR22870">
    <property type="entry name" value="REGULATOR OF CHROMOSOME CONDENSATION"/>
    <property type="match status" value="1"/>
</dbReference>
<dbReference type="PROSITE" id="PS01186">
    <property type="entry name" value="EGF_2"/>
    <property type="match status" value="2"/>
</dbReference>
<dbReference type="InterPro" id="IPR000408">
    <property type="entry name" value="Reg_chr_condens"/>
</dbReference>
<evidence type="ECO:0000256" key="2">
    <source>
        <dbReference type="ARBA" id="ARBA00023157"/>
    </source>
</evidence>
<comment type="caution">
    <text evidence="3">Lacks conserved residue(s) required for the propagation of feature annotation.</text>
</comment>
<feature type="repeat" description="RCC1" evidence="4">
    <location>
        <begin position="188"/>
        <end position="240"/>
    </location>
</feature>
<name>A0AAW2ZGE8_9EUKA</name>
<keyword evidence="2 3" id="KW-1015">Disulfide bond</keyword>
<dbReference type="SMART" id="SM00181">
    <property type="entry name" value="EGF"/>
    <property type="match status" value="4"/>
</dbReference>
<dbReference type="Pfam" id="PF07974">
    <property type="entry name" value="EGF_2"/>
    <property type="match status" value="2"/>
</dbReference>
<dbReference type="Proteomes" id="UP001431209">
    <property type="component" value="Unassembled WGS sequence"/>
</dbReference>
<keyword evidence="1" id="KW-0677">Repeat</keyword>
<feature type="domain" description="EGF-like" evidence="5">
    <location>
        <begin position="1193"/>
        <end position="1226"/>
    </location>
</feature>
<feature type="domain" description="EGF-like" evidence="5">
    <location>
        <begin position="1075"/>
        <end position="1109"/>
    </location>
</feature>
<evidence type="ECO:0000313" key="7">
    <source>
        <dbReference type="Proteomes" id="UP001431209"/>
    </source>
</evidence>
<dbReference type="InterPro" id="IPR009091">
    <property type="entry name" value="RCC1/BLIP-II"/>
</dbReference>
<dbReference type="InterPro" id="IPR013111">
    <property type="entry name" value="EGF_extracell"/>
</dbReference>
<keyword evidence="3" id="KW-0245">EGF-like domain</keyword>
<evidence type="ECO:0000256" key="3">
    <source>
        <dbReference type="PROSITE-ProRule" id="PRU00076"/>
    </source>
</evidence>
<dbReference type="AlphaFoldDB" id="A0AAW2ZGE8"/>
<feature type="repeat" description="RCC1" evidence="4">
    <location>
        <begin position="406"/>
        <end position="470"/>
    </location>
</feature>
<feature type="non-terminal residue" evidence="6">
    <location>
        <position position="1244"/>
    </location>
</feature>
<dbReference type="InterPro" id="IPR058923">
    <property type="entry name" value="RCC1-like_dom"/>
</dbReference>
<keyword evidence="7" id="KW-1185">Reference proteome</keyword>
<feature type="disulfide bond" evidence="3">
    <location>
        <begin position="1099"/>
        <end position="1108"/>
    </location>
</feature>
<feature type="repeat" description="RCC1" evidence="4">
    <location>
        <begin position="244"/>
        <end position="299"/>
    </location>
</feature>
<comment type="caution">
    <text evidence="6">The sequence shown here is derived from an EMBL/GenBank/DDBJ whole genome shotgun (WGS) entry which is preliminary data.</text>
</comment>
<dbReference type="Pfam" id="PF25390">
    <property type="entry name" value="WD40_RLD"/>
    <property type="match status" value="1"/>
</dbReference>
<protein>
    <submittedName>
        <fullName evidence="6">E3 ubiquitin-protein ligase HERC</fullName>
    </submittedName>
</protein>
<feature type="disulfide bond" evidence="3">
    <location>
        <begin position="1216"/>
        <end position="1225"/>
    </location>
</feature>
<feature type="disulfide bond" evidence="3">
    <location>
        <begin position="1177"/>
        <end position="1186"/>
    </location>
</feature>
<evidence type="ECO:0000313" key="6">
    <source>
        <dbReference type="EMBL" id="KAL0488078.1"/>
    </source>
</evidence>
<gene>
    <name evidence="6" type="ORF">AKO1_015255</name>
</gene>
<feature type="repeat" description="RCC1" evidence="4">
    <location>
        <begin position="300"/>
        <end position="353"/>
    </location>
</feature>
<dbReference type="Gene3D" id="2.130.10.30">
    <property type="entry name" value="Regulator of chromosome condensation 1/beta-lactamase-inhibitor protein II"/>
    <property type="match status" value="2"/>
</dbReference>
<reference evidence="6 7" key="1">
    <citation type="submission" date="2024-03" db="EMBL/GenBank/DDBJ databases">
        <title>The Acrasis kona genome and developmental transcriptomes reveal deep origins of eukaryotic multicellular pathways.</title>
        <authorList>
            <person name="Sheikh S."/>
            <person name="Fu C.-J."/>
            <person name="Brown M.W."/>
            <person name="Baldauf S.L."/>
        </authorList>
    </citation>
    <scope>NUCLEOTIDE SEQUENCE [LARGE SCALE GENOMIC DNA]</scope>
    <source>
        <strain evidence="6 7">ATCC MYA-3509</strain>
    </source>
</reference>